<evidence type="ECO:0000256" key="10">
    <source>
        <dbReference type="ARBA" id="ARBA00023270"/>
    </source>
</evidence>
<dbReference type="AlphaFoldDB" id="A0A1M6TBY9"/>
<evidence type="ECO:0000256" key="14">
    <source>
        <dbReference type="PIRSR" id="PIRSR001365-1"/>
    </source>
</evidence>
<comment type="similarity">
    <text evidence="3 12 13">Belongs to the DapA family.</text>
</comment>
<comment type="function">
    <text evidence="1 12">Catalyzes the condensation of (S)-aspartate-beta-semialdehyde [(S)-ASA] and pyruvate to 4-hydroxy-tetrahydrodipicolinate (HTPA).</text>
</comment>
<gene>
    <name evidence="12" type="primary">dapA</name>
    <name evidence="16" type="ORF">SAMN02745123_02252</name>
</gene>
<evidence type="ECO:0000256" key="7">
    <source>
        <dbReference type="ARBA" id="ARBA00022915"/>
    </source>
</evidence>
<accession>A0A1M6TBY9</accession>
<dbReference type="InterPro" id="IPR013785">
    <property type="entry name" value="Aldolase_TIM"/>
</dbReference>
<dbReference type="PRINTS" id="PR00146">
    <property type="entry name" value="DHPICSNTHASE"/>
</dbReference>
<dbReference type="CDD" id="cd00950">
    <property type="entry name" value="DHDPS"/>
    <property type="match status" value="1"/>
</dbReference>
<evidence type="ECO:0000256" key="2">
    <source>
        <dbReference type="ARBA" id="ARBA00005120"/>
    </source>
</evidence>
<comment type="subunit">
    <text evidence="12">Homotetramer; dimer of dimers.</text>
</comment>
<dbReference type="PROSITE" id="PS00665">
    <property type="entry name" value="DHDPS_1"/>
    <property type="match status" value="1"/>
</dbReference>
<evidence type="ECO:0000256" key="12">
    <source>
        <dbReference type="HAMAP-Rule" id="MF_00418"/>
    </source>
</evidence>
<feature type="binding site" evidence="12 15">
    <location>
        <position position="203"/>
    </location>
    <ligand>
        <name>pyruvate</name>
        <dbReference type="ChEBI" id="CHEBI:15361"/>
    </ligand>
</feature>
<organism evidence="16 17">
    <name type="scientific">Desulforamulus aeronauticus DSM 10349</name>
    <dbReference type="NCBI Taxonomy" id="1121421"/>
    <lineage>
        <taxon>Bacteria</taxon>
        <taxon>Bacillati</taxon>
        <taxon>Bacillota</taxon>
        <taxon>Clostridia</taxon>
        <taxon>Eubacteriales</taxon>
        <taxon>Peptococcaceae</taxon>
        <taxon>Desulforamulus</taxon>
    </lineage>
</organism>
<dbReference type="PANTHER" id="PTHR12128:SF66">
    <property type="entry name" value="4-HYDROXY-2-OXOGLUTARATE ALDOLASE, MITOCHONDRIAL"/>
    <property type="match status" value="1"/>
</dbReference>
<dbReference type="GO" id="GO:0009089">
    <property type="term" value="P:lysine biosynthetic process via diaminopimelate"/>
    <property type="evidence" value="ECO:0007669"/>
    <property type="project" value="UniProtKB-UniRule"/>
</dbReference>
<name>A0A1M6TBY9_9FIRM</name>
<dbReference type="GO" id="GO:0008840">
    <property type="term" value="F:4-hydroxy-tetrahydrodipicolinate synthase activity"/>
    <property type="evidence" value="ECO:0007669"/>
    <property type="project" value="UniProtKB-UniRule"/>
</dbReference>
<evidence type="ECO:0000256" key="9">
    <source>
        <dbReference type="ARBA" id="ARBA00023239"/>
    </source>
</evidence>
<dbReference type="SUPFAM" id="SSF51569">
    <property type="entry name" value="Aldolase"/>
    <property type="match status" value="1"/>
</dbReference>
<dbReference type="InterPro" id="IPR005263">
    <property type="entry name" value="DapA"/>
</dbReference>
<protein>
    <recommendedName>
        <fullName evidence="4 12">4-hydroxy-tetrahydrodipicolinate synthase</fullName>
        <shortName evidence="12">HTPA synthase</shortName>
        <ecNumber evidence="4 12">4.3.3.7</ecNumber>
    </recommendedName>
</protein>
<dbReference type="PROSITE" id="PS00666">
    <property type="entry name" value="DHDPS_2"/>
    <property type="match status" value="1"/>
</dbReference>
<dbReference type="PIRSF" id="PIRSF001365">
    <property type="entry name" value="DHDPS"/>
    <property type="match status" value="1"/>
</dbReference>
<feature type="site" description="Part of a proton relay during catalysis" evidence="12">
    <location>
        <position position="107"/>
    </location>
</feature>
<evidence type="ECO:0000256" key="15">
    <source>
        <dbReference type="PIRSR" id="PIRSR001365-2"/>
    </source>
</evidence>
<dbReference type="GO" id="GO:0005829">
    <property type="term" value="C:cytosol"/>
    <property type="evidence" value="ECO:0007669"/>
    <property type="project" value="TreeGrafter"/>
</dbReference>
<comment type="subcellular location">
    <subcellularLocation>
        <location evidence="12">Cytoplasm</location>
    </subcellularLocation>
</comment>
<dbReference type="Pfam" id="PF00701">
    <property type="entry name" value="DHDPS"/>
    <property type="match status" value="1"/>
</dbReference>
<evidence type="ECO:0000313" key="16">
    <source>
        <dbReference type="EMBL" id="SHK54505.1"/>
    </source>
</evidence>
<keyword evidence="6 12" id="KW-0028">Amino-acid biosynthesis</keyword>
<keyword evidence="5 12" id="KW-0963">Cytoplasm</keyword>
<comment type="catalytic activity">
    <reaction evidence="11 12">
        <text>L-aspartate 4-semialdehyde + pyruvate = (2S,4S)-4-hydroxy-2,3,4,5-tetrahydrodipicolinate + H2O + H(+)</text>
        <dbReference type="Rhea" id="RHEA:34171"/>
        <dbReference type="ChEBI" id="CHEBI:15361"/>
        <dbReference type="ChEBI" id="CHEBI:15377"/>
        <dbReference type="ChEBI" id="CHEBI:15378"/>
        <dbReference type="ChEBI" id="CHEBI:67139"/>
        <dbReference type="ChEBI" id="CHEBI:537519"/>
        <dbReference type="EC" id="4.3.3.7"/>
    </reaction>
</comment>
<proteinExistence type="inferred from homology"/>
<dbReference type="EC" id="4.3.3.7" evidence="4 12"/>
<feature type="binding site" evidence="12 15">
    <location>
        <position position="45"/>
    </location>
    <ligand>
        <name>pyruvate</name>
        <dbReference type="ChEBI" id="CHEBI:15361"/>
    </ligand>
</feature>
<evidence type="ECO:0000256" key="13">
    <source>
        <dbReference type="PIRNR" id="PIRNR001365"/>
    </source>
</evidence>
<dbReference type="InterPro" id="IPR020624">
    <property type="entry name" value="Schiff_base-form_aldolases_CS"/>
</dbReference>
<dbReference type="SMART" id="SM01130">
    <property type="entry name" value="DHDPS"/>
    <property type="match status" value="1"/>
</dbReference>
<keyword evidence="9 12" id="KW-0456">Lyase</keyword>
<dbReference type="InterPro" id="IPR002220">
    <property type="entry name" value="DapA-like"/>
</dbReference>
<keyword evidence="7 12" id="KW-0220">Diaminopimelate biosynthesis</keyword>
<comment type="pathway">
    <text evidence="2 12">Amino-acid biosynthesis; L-lysine biosynthesis via DAP pathway; (S)-tetrahydrodipicolinate from L-aspartate: step 3/4.</text>
</comment>
<keyword evidence="17" id="KW-1185">Reference proteome</keyword>
<evidence type="ECO:0000256" key="3">
    <source>
        <dbReference type="ARBA" id="ARBA00007592"/>
    </source>
</evidence>
<dbReference type="GO" id="GO:0019877">
    <property type="term" value="P:diaminopimelate biosynthetic process"/>
    <property type="evidence" value="ECO:0007669"/>
    <property type="project" value="UniProtKB-UniRule"/>
</dbReference>
<dbReference type="OrthoDB" id="9782828at2"/>
<dbReference type="UniPathway" id="UPA00034">
    <property type="reaction ID" value="UER00017"/>
</dbReference>
<dbReference type="Gene3D" id="3.20.20.70">
    <property type="entry name" value="Aldolase class I"/>
    <property type="match status" value="1"/>
</dbReference>
<dbReference type="NCBIfam" id="TIGR00674">
    <property type="entry name" value="dapA"/>
    <property type="match status" value="1"/>
</dbReference>
<dbReference type="InterPro" id="IPR020625">
    <property type="entry name" value="Schiff_base-form_aldolases_AS"/>
</dbReference>
<dbReference type="PANTHER" id="PTHR12128">
    <property type="entry name" value="DIHYDRODIPICOLINATE SYNTHASE"/>
    <property type="match status" value="1"/>
</dbReference>
<dbReference type="RefSeq" id="WP_072914313.1">
    <property type="nucleotide sequence ID" value="NZ_FRAR01000016.1"/>
</dbReference>
<dbReference type="Proteomes" id="UP000183997">
    <property type="component" value="Unassembled WGS sequence"/>
</dbReference>
<evidence type="ECO:0000256" key="11">
    <source>
        <dbReference type="ARBA" id="ARBA00047836"/>
    </source>
</evidence>
<feature type="active site" description="Proton donor/acceptor" evidence="12 14">
    <location>
        <position position="133"/>
    </location>
</feature>
<evidence type="ECO:0000256" key="1">
    <source>
        <dbReference type="ARBA" id="ARBA00003294"/>
    </source>
</evidence>
<dbReference type="EMBL" id="FRAR01000016">
    <property type="protein sequence ID" value="SHK54505.1"/>
    <property type="molecule type" value="Genomic_DNA"/>
</dbReference>
<evidence type="ECO:0000256" key="4">
    <source>
        <dbReference type="ARBA" id="ARBA00012086"/>
    </source>
</evidence>
<evidence type="ECO:0000313" key="17">
    <source>
        <dbReference type="Proteomes" id="UP000183997"/>
    </source>
</evidence>
<sequence>MKIEGVLVPLVTPFKNDQIDFTSYKKMIDYYISQGVSGLIPLGTTGESPTVSEYEMEELIEKTMEYNNNRVPVYVGLGGNNTNKVIHKLKLVEKNKVNGILSVCPYYNRPGQRGIFEHFLKISEATSLNIIIYNIPYRTGRNIENETIFKLAEIKNIVGIKDSCGDIKQTTDLLLNPPENFSILTGEDALFYTTLTLGGDGGILASAHLKTKEFIEVFNAVKNNNHLLALETWKSLYSFIPLLFEEPNPAPIKYCLNKLAIIDSPEVRLPLTEITSQLKEKLNKALSDC</sequence>
<comment type="caution">
    <text evidence="12">Was originally thought to be a dihydrodipicolinate synthase (DHDPS), catalyzing the condensation of (S)-aspartate-beta-semialdehyde [(S)-ASA] and pyruvate to dihydrodipicolinate (DHDP). However, it was shown in E.coli that the product of the enzymatic reaction is not dihydrodipicolinate but in fact (4S)-4-hydroxy-2,3,4,5-tetrahydro-(2S)-dipicolinic acid (HTPA), and that the consecutive dehydration reaction leading to DHDP is not spontaneous but catalyzed by DapB.</text>
</comment>
<dbReference type="HAMAP" id="MF_00418">
    <property type="entry name" value="DapA"/>
    <property type="match status" value="1"/>
</dbReference>
<feature type="site" description="Part of a proton relay during catalysis" evidence="12">
    <location>
        <position position="44"/>
    </location>
</feature>
<feature type="active site" description="Schiff-base intermediate with substrate" evidence="12 14">
    <location>
        <position position="161"/>
    </location>
</feature>
<evidence type="ECO:0000256" key="5">
    <source>
        <dbReference type="ARBA" id="ARBA00022490"/>
    </source>
</evidence>
<evidence type="ECO:0000256" key="8">
    <source>
        <dbReference type="ARBA" id="ARBA00023154"/>
    </source>
</evidence>
<reference evidence="17" key="1">
    <citation type="submission" date="2016-11" db="EMBL/GenBank/DDBJ databases">
        <authorList>
            <person name="Varghese N."/>
            <person name="Submissions S."/>
        </authorList>
    </citation>
    <scope>NUCLEOTIDE SEQUENCE [LARGE SCALE GENOMIC DNA]</scope>
    <source>
        <strain evidence="17">DSM 10349</strain>
    </source>
</reference>
<keyword evidence="10 12" id="KW-0704">Schiff base</keyword>
<keyword evidence="8 12" id="KW-0457">Lysine biosynthesis</keyword>
<dbReference type="STRING" id="1121421.SAMN02745123_02252"/>
<evidence type="ECO:0000256" key="6">
    <source>
        <dbReference type="ARBA" id="ARBA00022605"/>
    </source>
</evidence>